<dbReference type="KEGG" id="sva:SVA_1565"/>
<dbReference type="AlphaFoldDB" id="A0A1B4VDJ9"/>
<keyword evidence="5 8" id="KW-0812">Transmembrane</keyword>
<comment type="subcellular location">
    <subcellularLocation>
        <location evidence="1">Cell membrane</location>
    </subcellularLocation>
</comment>
<dbReference type="GO" id="GO:0005886">
    <property type="term" value="C:plasma membrane"/>
    <property type="evidence" value="ECO:0007669"/>
    <property type="project" value="UniProtKB-SubCell"/>
</dbReference>
<dbReference type="GO" id="GO:0016780">
    <property type="term" value="F:phosphotransferase activity, for other substituted phosphate groups"/>
    <property type="evidence" value="ECO:0007669"/>
    <property type="project" value="TreeGrafter"/>
</dbReference>
<name>A0A1B4VDJ9_9GAMM</name>
<feature type="transmembrane region" description="Helical" evidence="8">
    <location>
        <begin position="65"/>
        <end position="90"/>
    </location>
</feature>
<evidence type="ECO:0000256" key="8">
    <source>
        <dbReference type="SAM" id="Phobius"/>
    </source>
</evidence>
<evidence type="ECO:0000256" key="6">
    <source>
        <dbReference type="ARBA" id="ARBA00022989"/>
    </source>
</evidence>
<dbReference type="OrthoDB" id="9808602at2"/>
<dbReference type="InterPro" id="IPR003362">
    <property type="entry name" value="Bact_transf"/>
</dbReference>
<feature type="domain" description="Bacterial sugar transferase" evidence="9">
    <location>
        <begin position="60"/>
        <end position="251"/>
    </location>
</feature>
<evidence type="ECO:0000256" key="4">
    <source>
        <dbReference type="ARBA" id="ARBA00022679"/>
    </source>
</evidence>
<keyword evidence="4 10" id="KW-0808">Transferase</keyword>
<dbReference type="EMBL" id="AP014936">
    <property type="protein sequence ID" value="BAU48127.1"/>
    <property type="molecule type" value="Genomic_DNA"/>
</dbReference>
<keyword evidence="6 8" id="KW-1133">Transmembrane helix</keyword>
<evidence type="ECO:0000256" key="5">
    <source>
        <dbReference type="ARBA" id="ARBA00022692"/>
    </source>
</evidence>
<dbReference type="PANTHER" id="PTHR30576">
    <property type="entry name" value="COLANIC BIOSYNTHESIS UDP-GLUCOSE LIPID CARRIER TRANSFERASE"/>
    <property type="match status" value="1"/>
</dbReference>
<dbReference type="Proteomes" id="UP000218899">
    <property type="component" value="Chromosome"/>
</dbReference>
<sequence>MAFEAERVRRVPEARAHGFGYDAHRYAIAPRASRDGAAVRLPTVLPPRRARASRGARVLKRVMDILGAVFLLVVLAPVLLHIALLVKLAAGGPVLFRHPRVGRHGKTFVCYKFRTMIRNADEVLEGMLASDPNVREEWNRHYKLKYDPRVVPIGRILRRTSLDELPQLLNVLKGEMSLVGPRPIVSGELDRYRENVHHYLETAPGLTGLWQISGRNDLSYADRVSLDIWYSRNWSLWLDVVILSRTFRAIVSSRGAY</sequence>
<evidence type="ECO:0000256" key="1">
    <source>
        <dbReference type="ARBA" id="ARBA00004236"/>
    </source>
</evidence>
<evidence type="ECO:0000256" key="7">
    <source>
        <dbReference type="ARBA" id="ARBA00023136"/>
    </source>
</evidence>
<evidence type="ECO:0000313" key="11">
    <source>
        <dbReference type="Proteomes" id="UP000218899"/>
    </source>
</evidence>
<organism evidence="10 11">
    <name type="scientific">Sulfurifustis variabilis</name>
    <dbReference type="NCBI Taxonomy" id="1675686"/>
    <lineage>
        <taxon>Bacteria</taxon>
        <taxon>Pseudomonadati</taxon>
        <taxon>Pseudomonadota</taxon>
        <taxon>Gammaproteobacteria</taxon>
        <taxon>Acidiferrobacterales</taxon>
        <taxon>Acidiferrobacteraceae</taxon>
        <taxon>Sulfurifustis</taxon>
    </lineage>
</organism>
<dbReference type="Pfam" id="PF02397">
    <property type="entry name" value="Bac_transf"/>
    <property type="match status" value="1"/>
</dbReference>
<comment type="similarity">
    <text evidence="2">Belongs to the bacterial sugar transferase family.</text>
</comment>
<dbReference type="RefSeq" id="WP_096460670.1">
    <property type="nucleotide sequence ID" value="NZ_AP014936.1"/>
</dbReference>
<evidence type="ECO:0000256" key="3">
    <source>
        <dbReference type="ARBA" id="ARBA00022475"/>
    </source>
</evidence>
<keyword evidence="11" id="KW-1185">Reference proteome</keyword>
<protein>
    <submittedName>
        <fullName evidence="10">UDP-phosphate galactose phosphotransferase</fullName>
    </submittedName>
</protein>
<keyword evidence="7 8" id="KW-0472">Membrane</keyword>
<proteinExistence type="inferred from homology"/>
<evidence type="ECO:0000256" key="2">
    <source>
        <dbReference type="ARBA" id="ARBA00006464"/>
    </source>
</evidence>
<evidence type="ECO:0000259" key="9">
    <source>
        <dbReference type="Pfam" id="PF02397"/>
    </source>
</evidence>
<reference evidence="10 11" key="1">
    <citation type="submission" date="2015-08" db="EMBL/GenBank/DDBJ databases">
        <title>Complete genome sequence of Sulfurifustis variabilis.</title>
        <authorList>
            <person name="Miura A."/>
            <person name="Kojima H."/>
            <person name="Fukui M."/>
        </authorList>
    </citation>
    <scope>NUCLEOTIDE SEQUENCE [LARGE SCALE GENOMIC DNA]</scope>
    <source>
        <strain evidence="11">skN76</strain>
    </source>
</reference>
<gene>
    <name evidence="10" type="ORF">SVA_1565</name>
</gene>
<dbReference type="PANTHER" id="PTHR30576:SF4">
    <property type="entry name" value="UNDECAPRENYL-PHOSPHATE GALACTOSE PHOSPHOTRANSFERASE"/>
    <property type="match status" value="1"/>
</dbReference>
<keyword evidence="3" id="KW-1003">Cell membrane</keyword>
<evidence type="ECO:0000313" key="10">
    <source>
        <dbReference type="EMBL" id="BAU48127.1"/>
    </source>
</evidence>
<accession>A0A1B4VDJ9</accession>